<dbReference type="AlphaFoldDB" id="A0A166XG43"/>
<dbReference type="InterPro" id="IPR018060">
    <property type="entry name" value="HTH_AraC"/>
</dbReference>
<evidence type="ECO:0000259" key="5">
    <source>
        <dbReference type="PROSITE" id="PS01124"/>
    </source>
</evidence>
<dbReference type="InterPro" id="IPR009057">
    <property type="entry name" value="Homeodomain-like_sf"/>
</dbReference>
<proteinExistence type="predicted"/>
<evidence type="ECO:0000256" key="4">
    <source>
        <dbReference type="SAM" id="Phobius"/>
    </source>
</evidence>
<accession>A0A166XG43</accession>
<dbReference type="GO" id="GO:0003700">
    <property type="term" value="F:DNA-binding transcription factor activity"/>
    <property type="evidence" value="ECO:0007669"/>
    <property type="project" value="InterPro"/>
</dbReference>
<reference evidence="6 7" key="1">
    <citation type="submission" date="2013-07" db="EMBL/GenBank/DDBJ databases">
        <title>Comparative Genomic and Metabolomic Analysis of Twelve Strains of Pseudoalteromonas luteoviolacea.</title>
        <authorList>
            <person name="Vynne N.G."/>
            <person name="Mansson M."/>
            <person name="Gram L."/>
        </authorList>
    </citation>
    <scope>NUCLEOTIDE SEQUENCE [LARGE SCALE GENOMIC DNA]</scope>
    <source>
        <strain evidence="6 7">DSM 6061</strain>
    </source>
</reference>
<sequence length="406" mass="46430">MSEQPILFTLNIATLCIILFSTHQLLLRAQDRWIYQPLSLCLVSIGMVICMPSIRLLLPQLQVTILILSLPALLLISPCLWLYTKGLTSQTPWQLSKSEFKHFIPAIFGSLLALTALCLPTKYVNAVLLTEQLSVVEQAPSMMRYTIYGVLIFTFLSIMGWVLQSAWYVFKIIARLKSYRNQLQDVFASTEQKELHWLSWLIISVGGVWVFTAINLVLDNLFTPIYFDDRIYPLLYLLVVYSLALWGLRQKPGFAELYSLPTSHNSAQLIEMDSKEANQNGEQKYRRSALDPAQANQISQKIEHAMQVDKLYLDASLSLPKLAAHIHTSPNYISQTLNENLGTRFFDYINKYRVTEAKGYLQTTHNTILDIAMTVGFNSKSAFYSAFKKHTGFTPNQYKKQHHTNE</sequence>
<dbReference type="Pfam" id="PF12833">
    <property type="entry name" value="HTH_18"/>
    <property type="match status" value="1"/>
</dbReference>
<keyword evidence="2" id="KW-0238">DNA-binding</keyword>
<keyword evidence="4" id="KW-0812">Transmembrane</keyword>
<keyword evidence="4" id="KW-1133">Transmembrane helix</keyword>
<evidence type="ECO:0000256" key="3">
    <source>
        <dbReference type="ARBA" id="ARBA00023163"/>
    </source>
</evidence>
<keyword evidence="1" id="KW-0805">Transcription regulation</keyword>
<dbReference type="PRINTS" id="PR00032">
    <property type="entry name" value="HTHARAC"/>
</dbReference>
<comment type="caution">
    <text evidence="6">The sequence shown here is derived from an EMBL/GenBank/DDBJ whole genome shotgun (WGS) entry which is preliminary data.</text>
</comment>
<protein>
    <recommendedName>
        <fullName evidence="5">HTH araC/xylS-type domain-containing protein</fullName>
    </recommendedName>
</protein>
<evidence type="ECO:0000256" key="2">
    <source>
        <dbReference type="ARBA" id="ARBA00023125"/>
    </source>
</evidence>
<name>A0A166XG43_9GAMM</name>
<evidence type="ECO:0000313" key="6">
    <source>
        <dbReference type="EMBL" id="KZN40281.1"/>
    </source>
</evidence>
<dbReference type="EMBL" id="AUYB01000096">
    <property type="protein sequence ID" value="KZN40281.1"/>
    <property type="molecule type" value="Genomic_DNA"/>
</dbReference>
<dbReference type="SUPFAM" id="SSF46689">
    <property type="entry name" value="Homeodomain-like"/>
    <property type="match status" value="1"/>
</dbReference>
<feature type="transmembrane region" description="Helical" evidence="4">
    <location>
        <begin position="145"/>
        <end position="170"/>
    </location>
</feature>
<dbReference type="PROSITE" id="PS01124">
    <property type="entry name" value="HTH_ARAC_FAMILY_2"/>
    <property type="match status" value="1"/>
</dbReference>
<dbReference type="Gene3D" id="1.10.10.60">
    <property type="entry name" value="Homeodomain-like"/>
    <property type="match status" value="2"/>
</dbReference>
<dbReference type="PANTHER" id="PTHR43280:SF29">
    <property type="entry name" value="ARAC-FAMILY TRANSCRIPTIONAL REGULATOR"/>
    <property type="match status" value="1"/>
</dbReference>
<feature type="transmembrane region" description="Helical" evidence="4">
    <location>
        <begin position="103"/>
        <end position="125"/>
    </location>
</feature>
<dbReference type="GO" id="GO:0043565">
    <property type="term" value="F:sequence-specific DNA binding"/>
    <property type="evidence" value="ECO:0007669"/>
    <property type="project" value="InterPro"/>
</dbReference>
<evidence type="ECO:0000313" key="7">
    <source>
        <dbReference type="Proteomes" id="UP000076643"/>
    </source>
</evidence>
<feature type="transmembrane region" description="Helical" evidence="4">
    <location>
        <begin position="64"/>
        <end position="83"/>
    </location>
</feature>
<dbReference type="Proteomes" id="UP000076643">
    <property type="component" value="Unassembled WGS sequence"/>
</dbReference>
<feature type="transmembrane region" description="Helical" evidence="4">
    <location>
        <begin position="6"/>
        <end position="26"/>
    </location>
</feature>
<organism evidence="6 7">
    <name type="scientific">Pseudoalteromonas luteoviolacea DSM 6061</name>
    <dbReference type="NCBI Taxonomy" id="1365250"/>
    <lineage>
        <taxon>Bacteria</taxon>
        <taxon>Pseudomonadati</taxon>
        <taxon>Pseudomonadota</taxon>
        <taxon>Gammaproteobacteria</taxon>
        <taxon>Alteromonadales</taxon>
        <taxon>Pseudoalteromonadaceae</taxon>
        <taxon>Pseudoalteromonas</taxon>
    </lineage>
</organism>
<dbReference type="InterPro" id="IPR018062">
    <property type="entry name" value="HTH_AraC-typ_CS"/>
</dbReference>
<feature type="transmembrane region" description="Helical" evidence="4">
    <location>
        <begin position="230"/>
        <end position="248"/>
    </location>
</feature>
<feature type="domain" description="HTH araC/xylS-type" evidence="5">
    <location>
        <begin position="296"/>
        <end position="401"/>
    </location>
</feature>
<dbReference type="PROSITE" id="PS00041">
    <property type="entry name" value="HTH_ARAC_FAMILY_1"/>
    <property type="match status" value="1"/>
</dbReference>
<gene>
    <name evidence="6" type="ORF">N475_12510</name>
</gene>
<keyword evidence="3" id="KW-0804">Transcription</keyword>
<dbReference type="PATRIC" id="fig|1365250.3.peg.1732"/>
<keyword evidence="7" id="KW-1185">Reference proteome</keyword>
<feature type="transmembrane region" description="Helical" evidence="4">
    <location>
        <begin position="38"/>
        <end position="58"/>
    </location>
</feature>
<evidence type="ECO:0000256" key="1">
    <source>
        <dbReference type="ARBA" id="ARBA00023015"/>
    </source>
</evidence>
<keyword evidence="4" id="KW-0472">Membrane</keyword>
<dbReference type="SMART" id="SM00342">
    <property type="entry name" value="HTH_ARAC"/>
    <property type="match status" value="1"/>
</dbReference>
<feature type="transmembrane region" description="Helical" evidence="4">
    <location>
        <begin position="197"/>
        <end position="218"/>
    </location>
</feature>
<dbReference type="PANTHER" id="PTHR43280">
    <property type="entry name" value="ARAC-FAMILY TRANSCRIPTIONAL REGULATOR"/>
    <property type="match status" value="1"/>
</dbReference>
<dbReference type="InterPro" id="IPR020449">
    <property type="entry name" value="Tscrpt_reg_AraC-type_HTH"/>
</dbReference>